<reference evidence="2 3" key="1">
    <citation type="submission" date="2016-11" db="EMBL/GenBank/DDBJ databases">
        <authorList>
            <person name="Varghese N."/>
            <person name="Submissions S."/>
        </authorList>
    </citation>
    <scope>NUCLEOTIDE SEQUENCE [LARGE SCALE GENOMIC DNA]</scope>
    <source>
        <strain evidence="2 3">DSM 15287</strain>
    </source>
</reference>
<organism evidence="2 3">
    <name type="scientific">Propionispora hippei DSM 15287</name>
    <dbReference type="NCBI Taxonomy" id="1123003"/>
    <lineage>
        <taxon>Bacteria</taxon>
        <taxon>Bacillati</taxon>
        <taxon>Bacillota</taxon>
        <taxon>Negativicutes</taxon>
        <taxon>Selenomonadales</taxon>
        <taxon>Sporomusaceae</taxon>
        <taxon>Propionispora</taxon>
    </lineage>
</organism>
<evidence type="ECO:0000256" key="1">
    <source>
        <dbReference type="SAM" id="SignalP"/>
    </source>
</evidence>
<protein>
    <recommendedName>
        <fullName evidence="4">DUF4878 domain-containing protein</fullName>
    </recommendedName>
</protein>
<keyword evidence="3" id="KW-1185">Reference proteome</keyword>
<dbReference type="PROSITE" id="PS51257">
    <property type="entry name" value="PROKAR_LIPOPROTEIN"/>
    <property type="match status" value="1"/>
</dbReference>
<dbReference type="AlphaFoldDB" id="A0A1M6EIM4"/>
<feature type="signal peptide" evidence="1">
    <location>
        <begin position="1"/>
        <end position="24"/>
    </location>
</feature>
<evidence type="ECO:0000313" key="3">
    <source>
        <dbReference type="Proteomes" id="UP000322917"/>
    </source>
</evidence>
<proteinExistence type="predicted"/>
<dbReference type="RefSeq" id="WP_223191644.1">
    <property type="nucleotide sequence ID" value="NZ_FQZD01000008.1"/>
</dbReference>
<evidence type="ECO:0008006" key="4">
    <source>
        <dbReference type="Google" id="ProtNLM"/>
    </source>
</evidence>
<gene>
    <name evidence="2" type="ORF">SAMN02745170_01201</name>
</gene>
<sequence>MKTMHTKARALAVCALVLFMFALAGCGGGGSNLKRESGLSATGVVDTFYSLAKANKINEAGLYVSSSSKSSAQAVKQFISDNGDLSQIKKSNLLSVKQAAAQGNYAVVVATLQEQGTLKITVKPVGLEKVNGEWYIVDFNQIYQNAKYQVLQQLLENVNL</sequence>
<keyword evidence="1" id="KW-0732">Signal</keyword>
<dbReference type="Proteomes" id="UP000322917">
    <property type="component" value="Unassembled WGS sequence"/>
</dbReference>
<dbReference type="EMBL" id="FQZD01000008">
    <property type="protein sequence ID" value="SHI85170.1"/>
    <property type="molecule type" value="Genomic_DNA"/>
</dbReference>
<accession>A0A1M6EIM4</accession>
<name>A0A1M6EIM4_9FIRM</name>
<feature type="chain" id="PRO_5012160883" description="DUF4878 domain-containing protein" evidence="1">
    <location>
        <begin position="25"/>
        <end position="160"/>
    </location>
</feature>
<evidence type="ECO:0000313" key="2">
    <source>
        <dbReference type="EMBL" id="SHI85170.1"/>
    </source>
</evidence>